<proteinExistence type="predicted"/>
<reference evidence="2 3" key="1">
    <citation type="journal article" date="2022" name="Microbiol. Resour. Announc.">
        <title>Complete Genome Sequence of the Hyperthermophilic and Acidophilic Archaeon Saccharolobus caldissimus Strain HS-3T.</title>
        <authorList>
            <person name="Sakai H.D."/>
            <person name="Kurosawa N."/>
        </authorList>
    </citation>
    <scope>NUCLEOTIDE SEQUENCE [LARGE SCALE GENOMIC DNA]</scope>
    <source>
        <strain evidence="2 3">JCM32116</strain>
    </source>
</reference>
<protein>
    <recommendedName>
        <fullName evidence="1">Xylose isomerase-like TIM barrel domain-containing protein</fullName>
    </recommendedName>
</protein>
<dbReference type="EMBL" id="AP025226">
    <property type="protein sequence ID" value="BDC00008.1"/>
    <property type="molecule type" value="Genomic_DNA"/>
</dbReference>
<dbReference type="InterPro" id="IPR036237">
    <property type="entry name" value="Xyl_isomerase-like_sf"/>
</dbReference>
<dbReference type="RefSeq" id="WP_229570655.1">
    <property type="nucleotide sequence ID" value="NZ_AP025226.1"/>
</dbReference>
<dbReference type="Proteomes" id="UP001319921">
    <property type="component" value="Chromosome"/>
</dbReference>
<evidence type="ECO:0000313" key="3">
    <source>
        <dbReference type="Proteomes" id="UP001319921"/>
    </source>
</evidence>
<organism evidence="2 3">
    <name type="scientific">Saccharolobus caldissimus</name>
    <dbReference type="NCBI Taxonomy" id="1702097"/>
    <lineage>
        <taxon>Archaea</taxon>
        <taxon>Thermoproteota</taxon>
        <taxon>Thermoprotei</taxon>
        <taxon>Sulfolobales</taxon>
        <taxon>Sulfolobaceae</taxon>
        <taxon>Saccharolobus</taxon>
    </lineage>
</organism>
<dbReference type="KEGG" id="scas:SACC_30240"/>
<evidence type="ECO:0000313" key="2">
    <source>
        <dbReference type="EMBL" id="BDC00008.1"/>
    </source>
</evidence>
<evidence type="ECO:0000259" key="1">
    <source>
        <dbReference type="Pfam" id="PF01261"/>
    </source>
</evidence>
<dbReference type="GeneID" id="68867747"/>
<dbReference type="InterPro" id="IPR013022">
    <property type="entry name" value="Xyl_isomerase-like_TIM-brl"/>
</dbReference>
<feature type="domain" description="Xylose isomerase-like TIM barrel" evidence="1">
    <location>
        <begin position="20"/>
        <end position="239"/>
    </location>
</feature>
<dbReference type="PANTHER" id="PTHR12110">
    <property type="entry name" value="HYDROXYPYRUVATE ISOMERASE"/>
    <property type="match status" value="1"/>
</dbReference>
<sequence length="258" mass="29423">MKIVFTSLAYPELNLREVVERVKMFGFDGLELRVADDGKHLKPELPISKEAIDVLSSIDVSDIAGYAKFSSPDEKERIRNEKLLENLIKIANILDAMGVRVYGGEPLDELGIKRIANSLNKMAKFAEEYSVKILIETHDSLARKSNLAKLLKEIDKEIGFVYDPANVIFAGDSHEDVYPLISNRIFQVHVKDFIVINGKRVFTEPGKGIVPLERIVKDLKLAGYNYYISVEWERMWHPELESGDVILPKYISYLRKLI</sequence>
<dbReference type="PANTHER" id="PTHR12110:SF21">
    <property type="entry name" value="XYLOSE ISOMERASE-LIKE TIM BARREL DOMAIN-CONTAINING PROTEIN"/>
    <property type="match status" value="1"/>
</dbReference>
<dbReference type="SUPFAM" id="SSF51658">
    <property type="entry name" value="Xylose isomerase-like"/>
    <property type="match status" value="1"/>
</dbReference>
<dbReference type="Pfam" id="PF01261">
    <property type="entry name" value="AP_endonuc_2"/>
    <property type="match status" value="1"/>
</dbReference>
<name>A0AAQ4CW26_9CREN</name>
<keyword evidence="3" id="KW-1185">Reference proteome</keyword>
<dbReference type="AlphaFoldDB" id="A0AAQ4CW26"/>
<accession>A0AAQ4CW26</accession>
<dbReference type="InterPro" id="IPR050312">
    <property type="entry name" value="IolE/XylAMocC-like"/>
</dbReference>
<gene>
    <name evidence="2" type="ORF">SACC_30240</name>
</gene>
<dbReference type="Gene3D" id="3.20.20.150">
    <property type="entry name" value="Divalent-metal-dependent TIM barrel enzymes"/>
    <property type="match status" value="1"/>
</dbReference>